<proteinExistence type="predicted"/>
<protein>
    <submittedName>
        <fullName evidence="2">Uncharacterized protein</fullName>
    </submittedName>
</protein>
<keyword evidence="3" id="KW-1185">Reference proteome</keyword>
<keyword evidence="1" id="KW-0472">Membrane</keyword>
<keyword evidence="1" id="KW-0812">Transmembrane</keyword>
<evidence type="ECO:0000313" key="2">
    <source>
        <dbReference type="EMBL" id="MPC51482.1"/>
    </source>
</evidence>
<accession>A0A5B7FY19</accession>
<dbReference type="EMBL" id="VSRR010010208">
    <property type="protein sequence ID" value="MPC51482.1"/>
    <property type="molecule type" value="Genomic_DNA"/>
</dbReference>
<reference evidence="2 3" key="1">
    <citation type="submission" date="2019-05" db="EMBL/GenBank/DDBJ databases">
        <title>Another draft genome of Portunus trituberculatus and its Hox gene families provides insights of decapod evolution.</title>
        <authorList>
            <person name="Jeong J.-H."/>
            <person name="Song I."/>
            <person name="Kim S."/>
            <person name="Choi T."/>
            <person name="Kim D."/>
            <person name="Ryu S."/>
            <person name="Kim W."/>
        </authorList>
    </citation>
    <scope>NUCLEOTIDE SEQUENCE [LARGE SCALE GENOMIC DNA]</scope>
    <source>
        <tissue evidence="2">Muscle</tissue>
    </source>
</reference>
<sequence>MGAVVAPVAVFVIAGAVGSGGGGAAAATVAADATATVTAATTATVIVTAAATATVTAVATTSKLHIKKFYSLAIFNKRKYLINMTISMETKFIKETISLKPYRLPLQLGAIVRIS</sequence>
<keyword evidence="1" id="KW-1133">Transmembrane helix</keyword>
<evidence type="ECO:0000313" key="3">
    <source>
        <dbReference type="Proteomes" id="UP000324222"/>
    </source>
</evidence>
<gene>
    <name evidence="2" type="ORF">E2C01_045328</name>
</gene>
<evidence type="ECO:0000256" key="1">
    <source>
        <dbReference type="SAM" id="Phobius"/>
    </source>
</evidence>
<feature type="transmembrane region" description="Helical" evidence="1">
    <location>
        <begin position="36"/>
        <end position="59"/>
    </location>
</feature>
<dbReference type="Proteomes" id="UP000324222">
    <property type="component" value="Unassembled WGS sequence"/>
</dbReference>
<organism evidence="2 3">
    <name type="scientific">Portunus trituberculatus</name>
    <name type="common">Swimming crab</name>
    <name type="synonym">Neptunus trituberculatus</name>
    <dbReference type="NCBI Taxonomy" id="210409"/>
    <lineage>
        <taxon>Eukaryota</taxon>
        <taxon>Metazoa</taxon>
        <taxon>Ecdysozoa</taxon>
        <taxon>Arthropoda</taxon>
        <taxon>Crustacea</taxon>
        <taxon>Multicrustacea</taxon>
        <taxon>Malacostraca</taxon>
        <taxon>Eumalacostraca</taxon>
        <taxon>Eucarida</taxon>
        <taxon>Decapoda</taxon>
        <taxon>Pleocyemata</taxon>
        <taxon>Brachyura</taxon>
        <taxon>Eubrachyura</taxon>
        <taxon>Portunoidea</taxon>
        <taxon>Portunidae</taxon>
        <taxon>Portuninae</taxon>
        <taxon>Portunus</taxon>
    </lineage>
</organism>
<dbReference type="AlphaFoldDB" id="A0A5B7FY19"/>
<name>A0A5B7FY19_PORTR</name>
<comment type="caution">
    <text evidence="2">The sequence shown here is derived from an EMBL/GenBank/DDBJ whole genome shotgun (WGS) entry which is preliminary data.</text>
</comment>